<gene>
    <name evidence="2" type="ORF">SAMN05421835_12089</name>
</gene>
<dbReference type="RefSeq" id="WP_091513184.1">
    <property type="nucleotide sequence ID" value="NZ_FORP01000020.1"/>
</dbReference>
<dbReference type="InterPro" id="IPR027417">
    <property type="entry name" value="P-loop_NTPase"/>
</dbReference>
<feature type="region of interest" description="Disordered" evidence="1">
    <location>
        <begin position="94"/>
        <end position="121"/>
    </location>
</feature>
<evidence type="ECO:0000313" key="2">
    <source>
        <dbReference type="EMBL" id="SFK40914.1"/>
    </source>
</evidence>
<organism evidence="2 3">
    <name type="scientific">Amycolatopsis sacchari</name>
    <dbReference type="NCBI Taxonomy" id="115433"/>
    <lineage>
        <taxon>Bacteria</taxon>
        <taxon>Bacillati</taxon>
        <taxon>Actinomycetota</taxon>
        <taxon>Actinomycetes</taxon>
        <taxon>Pseudonocardiales</taxon>
        <taxon>Pseudonocardiaceae</taxon>
        <taxon>Amycolatopsis</taxon>
    </lineage>
</organism>
<name>A0A1I3Z9Z1_9PSEU</name>
<dbReference type="Proteomes" id="UP000199025">
    <property type="component" value="Unassembled WGS sequence"/>
</dbReference>
<proteinExistence type="predicted"/>
<reference evidence="2 3" key="1">
    <citation type="submission" date="2016-10" db="EMBL/GenBank/DDBJ databases">
        <authorList>
            <person name="de Groot N.N."/>
        </authorList>
    </citation>
    <scope>NUCLEOTIDE SEQUENCE [LARGE SCALE GENOMIC DNA]</scope>
    <source>
        <strain evidence="2 3">DSM 44468</strain>
    </source>
</reference>
<dbReference type="OrthoDB" id="135105at2"/>
<dbReference type="AlphaFoldDB" id="A0A1I3Z9Z1"/>
<keyword evidence="3" id="KW-1185">Reference proteome</keyword>
<feature type="compositionally biased region" description="Basic and acidic residues" evidence="1">
    <location>
        <begin position="102"/>
        <end position="121"/>
    </location>
</feature>
<dbReference type="SUPFAM" id="SSF52540">
    <property type="entry name" value="P-loop containing nucleoside triphosphate hydrolases"/>
    <property type="match status" value="1"/>
</dbReference>
<evidence type="ECO:0000256" key="1">
    <source>
        <dbReference type="SAM" id="MobiDB-lite"/>
    </source>
</evidence>
<dbReference type="STRING" id="115433.SAMN05421835_12089"/>
<evidence type="ECO:0000313" key="3">
    <source>
        <dbReference type="Proteomes" id="UP000199025"/>
    </source>
</evidence>
<evidence type="ECO:0008006" key="4">
    <source>
        <dbReference type="Google" id="ProtNLM"/>
    </source>
</evidence>
<protein>
    <recommendedName>
        <fullName evidence="4">NACHT domain-containing protein</fullName>
    </recommendedName>
</protein>
<accession>A0A1I3Z9Z1</accession>
<dbReference type="EMBL" id="FORP01000020">
    <property type="protein sequence ID" value="SFK40914.1"/>
    <property type="molecule type" value="Genomic_DNA"/>
</dbReference>
<sequence>MPYNWTMVERHNEISGGRFDGPVVQAGSIDRLTLHFHGGPVEPDRPLTSWRDRPPLSPALRDLLEAQQRATEALPYKLLGVRQPELTQVYVQQTIRPQLAERPPEPGRKPEPERKQAPESAERVLSITEALDRGGHLVLTGEPGSGKSTVGYLYVQQLSAYWLGDGDGQPPLSEPLLPLRVPARALAANRAWAELLAAGTEEALGRLLSERPRPEVFARRALGARWLVFVDGLDEIIEPETRAQVIDAIAYQVRRGADHRLVVTTRPLPGRELAPFERAGLDTYHLQPFGPGELAEFAGAWFRAQNPVTATGRAAEFVRQVGDGRLRELVRNPLLATIAAIAHTLEPQRPLPNSRVDLYDRFMAYLLDETPSRRDTVAELRRSLRDQPERLAFAEWLRKHRTDIVEQLAAHRLESESPLFEAACEWVAGQGLELPEGWQEDLRALLASTGVFEQTDDVLDFRHYSFAEFLAARRRAREISADFPGLDEWIERGMGLATQAFALFTFVLWGRAGNELGRVFEVLLAGAKDEVLFAGRLLAEGIEIGDRLAAAVVDRILDALLANGARRHPWSDVEEIGQVLVSFVPETLGAPAIARLRELRDAPELSEATRLECAAVLGRVADTAEAARWLESFAERASLPALHRCVLVLKELVPDGATIGERLLVRLVAGAAADFARQLALLYLLDELGRGEAAAPLLREVVVRLRADPAVTDGAGFPLGSRLVDVWEDGTASWGNLADLAVRLHCAEEGLWAAEKVFARESSSADELNDAVLAVLAAKGGDGVPEILAATETRPVEHVLGVAVTLQEESHPRAAAALARNVLERPNAGPYEFVRAARVLANCGESGELLRLVENKPGLGIEYKLRLLALGSDLGDQGALREEALSSLDHPGLDKWDLANVVQALLEDGDAATAERVVRAASVRGPEYWARLAGVLCAQGHGEAADELAGKLLAAQAQTDLLVEVALAAAEHRPALAAKLLDAAYPRLLDCDGYQRHQLVRALTKIGRREQAVAAARLATLATDEIWVSYCVENWIDAGGAEAGREIVAVLVSVDTPADKRMEAADKLAKLGLLEPAARLWLDVVRHHGRALDQAVLAARCLVESGHRDEVAALLGERGDPVLRACVTAPLLDS</sequence>
<dbReference type="Gene3D" id="3.40.50.300">
    <property type="entry name" value="P-loop containing nucleotide triphosphate hydrolases"/>
    <property type="match status" value="1"/>
</dbReference>